<evidence type="ECO:0000313" key="2">
    <source>
        <dbReference type="Proteomes" id="UP000322545"/>
    </source>
</evidence>
<dbReference type="AlphaFoldDB" id="A0A1M7KWE4"/>
<dbReference type="Pfam" id="PF11102">
    <property type="entry name" value="YjbF"/>
    <property type="match status" value="1"/>
</dbReference>
<sequence>MRKPALILCSAVMLLTACSSREDSAFSEMRGLFQKPPNSERFVALFEAQAPALEVLFVRTQSVSRLLLSHENRGVLTWLSIEGASLKTRNGFIVGSRGFFEGLQAARVDEVERLVRAEAAGTANRFHTYLDGNNDVTTRSYRCVITPGGMETLTLMGQTASARRISEECRNLTDDFTNIYWVGNGEILQAVQWIGPIAGSLLIRLVNIYDGQ</sequence>
<protein>
    <submittedName>
        <fullName evidence="1">Group 4 capsule polysaccharide lipoprotein gfcB, YjbF</fullName>
    </submittedName>
</protein>
<dbReference type="EMBL" id="FRCB01000012">
    <property type="protein sequence ID" value="SHM69582.1"/>
    <property type="molecule type" value="Genomic_DNA"/>
</dbReference>
<dbReference type="Proteomes" id="UP000322545">
    <property type="component" value="Unassembled WGS sequence"/>
</dbReference>
<reference evidence="1 2" key="1">
    <citation type="submission" date="2016-11" db="EMBL/GenBank/DDBJ databases">
        <authorList>
            <person name="Varghese N."/>
            <person name="Submissions S."/>
        </authorList>
    </citation>
    <scope>NUCLEOTIDE SEQUENCE [LARGE SCALE GENOMIC DNA]</scope>
    <source>
        <strain evidence="1 2">DSM 28249</strain>
    </source>
</reference>
<dbReference type="RefSeq" id="WP_149780792.1">
    <property type="nucleotide sequence ID" value="NZ_FRCB01000012.1"/>
</dbReference>
<keyword evidence="1" id="KW-0449">Lipoprotein</keyword>
<dbReference type="PROSITE" id="PS51257">
    <property type="entry name" value="PROKAR_LIPOPROTEIN"/>
    <property type="match status" value="1"/>
</dbReference>
<dbReference type="InterPro" id="IPR021308">
    <property type="entry name" value="GfcB"/>
</dbReference>
<dbReference type="SUPFAM" id="SSF159270">
    <property type="entry name" value="YmcC-like"/>
    <property type="match status" value="1"/>
</dbReference>
<accession>A0A1M7KWE4</accession>
<organism evidence="1 2">
    <name type="scientific">Roseovarius litoreus</name>
    <dbReference type="NCBI Taxonomy" id="1155722"/>
    <lineage>
        <taxon>Bacteria</taxon>
        <taxon>Pseudomonadati</taxon>
        <taxon>Pseudomonadota</taxon>
        <taxon>Alphaproteobacteria</taxon>
        <taxon>Rhodobacterales</taxon>
        <taxon>Roseobacteraceae</taxon>
        <taxon>Roseovarius</taxon>
    </lineage>
</organism>
<evidence type="ECO:0000313" key="1">
    <source>
        <dbReference type="EMBL" id="SHM69582.1"/>
    </source>
</evidence>
<name>A0A1M7KWE4_9RHOB</name>
<dbReference type="InterPro" id="IPR023373">
    <property type="entry name" value="YmcC_sf"/>
</dbReference>
<gene>
    <name evidence="1" type="ORF">SAMN05443432_11242</name>
</gene>
<dbReference type="Gene3D" id="2.40.360.10">
    <property type="entry name" value="YmcC-like"/>
    <property type="match status" value="1"/>
</dbReference>
<proteinExistence type="predicted"/>
<keyword evidence="2" id="KW-1185">Reference proteome</keyword>